<gene>
    <name evidence="11" type="ORF">TCIL3000_8_2240</name>
</gene>
<evidence type="ECO:0000256" key="10">
    <source>
        <dbReference type="RuleBase" id="RU363036"/>
    </source>
</evidence>
<keyword evidence="7 10" id="KW-0030">Aminoacyl-tRNA synthetase</keyword>
<protein>
    <recommendedName>
        <fullName evidence="2">tryptophan--tRNA ligase</fullName>
        <ecNumber evidence="2">6.1.1.2</ecNumber>
    </recommendedName>
    <alternativeName>
        <fullName evidence="8">Tryptophanyl-tRNA synthetase</fullName>
    </alternativeName>
</protein>
<keyword evidence="5 10" id="KW-0067">ATP-binding</keyword>
<dbReference type="InterPro" id="IPR002306">
    <property type="entry name" value="Trp-tRNA-ligase"/>
</dbReference>
<evidence type="ECO:0000256" key="9">
    <source>
        <dbReference type="ARBA" id="ARBA00049929"/>
    </source>
</evidence>
<keyword evidence="3 10" id="KW-0436">Ligase</keyword>
<dbReference type="SUPFAM" id="SSF52374">
    <property type="entry name" value="Nucleotidylyl transferase"/>
    <property type="match status" value="1"/>
</dbReference>
<evidence type="ECO:0000313" key="11">
    <source>
        <dbReference type="EMBL" id="CCC92005.1"/>
    </source>
</evidence>
<comment type="similarity">
    <text evidence="1 10">Belongs to the class-I aminoacyl-tRNA synthetase family.</text>
</comment>
<evidence type="ECO:0000256" key="6">
    <source>
        <dbReference type="ARBA" id="ARBA00022917"/>
    </source>
</evidence>
<evidence type="ECO:0000256" key="5">
    <source>
        <dbReference type="ARBA" id="ARBA00022840"/>
    </source>
</evidence>
<dbReference type="VEuPathDB" id="TriTrypDB:TcIL3000_8_2240"/>
<reference evidence="11" key="1">
    <citation type="journal article" date="2012" name="Proc. Natl. Acad. Sci. U.S.A.">
        <title>Antigenic diversity is generated by distinct evolutionary mechanisms in African trypanosome species.</title>
        <authorList>
            <person name="Jackson A.P."/>
            <person name="Berry A."/>
            <person name="Aslett M."/>
            <person name="Allison H.C."/>
            <person name="Burton P."/>
            <person name="Vavrova-Anderson J."/>
            <person name="Brown R."/>
            <person name="Browne H."/>
            <person name="Corton N."/>
            <person name="Hauser H."/>
            <person name="Gamble J."/>
            <person name="Gilderthorp R."/>
            <person name="Marcello L."/>
            <person name="McQuillan J."/>
            <person name="Otto T.D."/>
            <person name="Quail M.A."/>
            <person name="Sanders M.J."/>
            <person name="van Tonder A."/>
            <person name="Ginger M.L."/>
            <person name="Field M.C."/>
            <person name="Barry J.D."/>
            <person name="Hertz-Fowler C."/>
            <person name="Berriman M."/>
        </authorList>
    </citation>
    <scope>NUCLEOTIDE SEQUENCE</scope>
    <source>
        <strain evidence="11">IL3000</strain>
    </source>
</reference>
<accession>G0URJ3</accession>
<dbReference type="PRINTS" id="PR01039">
    <property type="entry name" value="TRNASYNTHTRP"/>
</dbReference>
<evidence type="ECO:0000256" key="2">
    <source>
        <dbReference type="ARBA" id="ARBA00013161"/>
    </source>
</evidence>
<dbReference type="Pfam" id="PF00579">
    <property type="entry name" value="tRNA-synt_1b"/>
    <property type="match status" value="1"/>
</dbReference>
<evidence type="ECO:0000256" key="4">
    <source>
        <dbReference type="ARBA" id="ARBA00022741"/>
    </source>
</evidence>
<evidence type="ECO:0000256" key="3">
    <source>
        <dbReference type="ARBA" id="ARBA00022598"/>
    </source>
</evidence>
<proteinExistence type="inferred from homology"/>
<dbReference type="GO" id="GO:0005737">
    <property type="term" value="C:cytoplasm"/>
    <property type="evidence" value="ECO:0007669"/>
    <property type="project" value="TreeGrafter"/>
</dbReference>
<dbReference type="GO" id="GO:0005524">
    <property type="term" value="F:ATP binding"/>
    <property type="evidence" value="ECO:0007669"/>
    <property type="project" value="UniProtKB-KW"/>
</dbReference>
<dbReference type="FunFam" id="1.10.240.10:FF:000007">
    <property type="entry name" value="Tryptophan--tRNA ligase"/>
    <property type="match status" value="1"/>
</dbReference>
<keyword evidence="6 10" id="KW-0648">Protein biosynthesis</keyword>
<evidence type="ECO:0000256" key="1">
    <source>
        <dbReference type="ARBA" id="ARBA00005594"/>
    </source>
</evidence>
<dbReference type="Gene3D" id="3.40.50.620">
    <property type="entry name" value="HUPs"/>
    <property type="match status" value="1"/>
</dbReference>
<dbReference type="PANTHER" id="PTHR10055:SF8">
    <property type="entry name" value="TRYPTOPHAN--TRNA LIGASE"/>
    <property type="match status" value="1"/>
</dbReference>
<dbReference type="PANTHER" id="PTHR10055">
    <property type="entry name" value="TRYPTOPHANYL-TRNA SYNTHETASE"/>
    <property type="match status" value="1"/>
</dbReference>
<dbReference type="Gene3D" id="1.10.240.10">
    <property type="entry name" value="Tyrosyl-Transfer RNA Synthetase"/>
    <property type="match status" value="1"/>
</dbReference>
<evidence type="ECO:0000256" key="7">
    <source>
        <dbReference type="ARBA" id="ARBA00023146"/>
    </source>
</evidence>
<sequence length="489" mass="53953">MRTFHITCALKRILSYTYNRAALSTQTMRGGSQVGTLGGSIRCHLLQKRRGCAGTSGVNSDCGGSCTAHEDVVTPWNVSAAGVGGIDYERVLTRFKSQPVDEPLLKKMEEVTLEGPAGSNPCRDSDSQCGNKGDSPPMHHFFRRGIAFSHRDFNRALDSVHSALRLGNHGAFLYTGRGPSARTMHLGHVLPFLLTRHLQEIFGLPLVIQITDDEKYFFRDIPLHSEGSHDAADIVVENIKDIIAFGLNPERTFIFRNTSYMGSMYPTVVRLQRTMTINTVKNTLGLTDSDNIGKVAFPATQAAPCFSSAFPQVLADSKRGAPLQCIVPCAIDQDPFFVLARAAAARLRYRPPALLHTKFLPALRGMKFKMSSSGEEGGVITLHDTAEQVQKKMRKAFSGGSGTLNDMKVKGVDLSVDVAYQYLYFFCPDDMLLDEVTRKYAAGDMNSGDVKDLAANVVVRHVLRDWQVRRQCVTDADVQHFTSIRNIMV</sequence>
<dbReference type="EC" id="6.1.1.2" evidence="2"/>
<organism evidence="11">
    <name type="scientific">Trypanosoma congolense (strain IL3000)</name>
    <dbReference type="NCBI Taxonomy" id="1068625"/>
    <lineage>
        <taxon>Eukaryota</taxon>
        <taxon>Discoba</taxon>
        <taxon>Euglenozoa</taxon>
        <taxon>Kinetoplastea</taxon>
        <taxon>Metakinetoplastina</taxon>
        <taxon>Trypanosomatida</taxon>
        <taxon>Trypanosomatidae</taxon>
        <taxon>Trypanosoma</taxon>
        <taxon>Nannomonas</taxon>
    </lineage>
</organism>
<dbReference type="GO" id="GO:0006436">
    <property type="term" value="P:tryptophanyl-tRNA aminoacylation"/>
    <property type="evidence" value="ECO:0007669"/>
    <property type="project" value="InterPro"/>
</dbReference>
<dbReference type="InterPro" id="IPR014729">
    <property type="entry name" value="Rossmann-like_a/b/a_fold"/>
</dbReference>
<dbReference type="InterPro" id="IPR002305">
    <property type="entry name" value="aa-tRNA-synth_Ic"/>
</dbReference>
<dbReference type="NCBIfam" id="TIGR00233">
    <property type="entry name" value="trpS"/>
    <property type="match status" value="1"/>
</dbReference>
<dbReference type="GO" id="GO:0004830">
    <property type="term" value="F:tryptophan-tRNA ligase activity"/>
    <property type="evidence" value="ECO:0007669"/>
    <property type="project" value="UniProtKB-EC"/>
</dbReference>
<dbReference type="AlphaFoldDB" id="G0URJ3"/>
<keyword evidence="4 10" id="KW-0547">Nucleotide-binding</keyword>
<name>G0URJ3_TRYCI</name>
<dbReference type="EMBL" id="HE575321">
    <property type="protein sequence ID" value="CCC92005.1"/>
    <property type="molecule type" value="Genomic_DNA"/>
</dbReference>
<evidence type="ECO:0000256" key="8">
    <source>
        <dbReference type="ARBA" id="ARBA00030268"/>
    </source>
</evidence>
<comment type="catalytic activity">
    <reaction evidence="9">
        <text>tRNA(Trp) + L-tryptophan + ATP = L-tryptophyl-tRNA(Trp) + AMP + diphosphate + H(+)</text>
        <dbReference type="Rhea" id="RHEA:24080"/>
        <dbReference type="Rhea" id="RHEA-COMP:9671"/>
        <dbReference type="Rhea" id="RHEA-COMP:9705"/>
        <dbReference type="ChEBI" id="CHEBI:15378"/>
        <dbReference type="ChEBI" id="CHEBI:30616"/>
        <dbReference type="ChEBI" id="CHEBI:33019"/>
        <dbReference type="ChEBI" id="CHEBI:57912"/>
        <dbReference type="ChEBI" id="CHEBI:78442"/>
        <dbReference type="ChEBI" id="CHEBI:78535"/>
        <dbReference type="ChEBI" id="CHEBI:456215"/>
        <dbReference type="EC" id="6.1.1.2"/>
    </reaction>
</comment>